<dbReference type="Proteomes" id="UP000008808">
    <property type="component" value="Chromosome"/>
</dbReference>
<sequence length="635" mass="70470">MTMGQSQSVLARNGRAVGTVASKFLALAALTCAAFANAQDWQPKQDDRYIVEARNSDMFFIWETPAQGELTLRLEWWGLMGQPVESYSMKWNVAGDPRDQAKLFRPLVASLPGNGDMAKYPAVAEKFGALRSTDAAMRVEFLIRAPKKAIKGKSYFTNCDANYCYAKGMRDLDRGDLPMGRIGRWNTELSPKTPSDEIMAVWLMVGCEKPLECQRNTLNAGTHMAITKLSVWKLKYDQFGARALLKDWAVLAQEDSPDVANFRRKLAEMVAPRGGTEPDAEFRASSDLIHYSGKLTEMNPIKAEAQALDLAVEASGNRAAGNRYLKEWQAAVATLNRLHKQAGQALAQARLSDDISPEQVARLKALEQDYAREELAVSRADGPVEATEKPGLEKARAEKLAALEQAREPLTDKAAAIDALKREWDVFNEELAHTKRAADFVGSLQRDLALIDGKLAALDRELRKEAERLAEADDDSETTLPAIAEADTTKFEIVHRNGGNGVVSDTGETLIPFRNWQVVSYANGRAEVRTQAGKFECSQAKRSNRPRKYRNKSWYGGSAIAYNVGTVGQDGRFIGATKKDVQINKLGIDWGLVLFTSDVSRARQREIRREFNADTKTIEDACNAQLEQWAARQRG</sequence>
<dbReference type="KEGG" id="eli:ELI_03970"/>
<accession>Q2NBQ5</accession>
<dbReference type="eggNOG" id="COG2433">
    <property type="taxonomic scope" value="Bacteria"/>
</dbReference>
<dbReference type="EMBL" id="CP000157">
    <property type="protein sequence ID" value="ABC62886.1"/>
    <property type="molecule type" value="Genomic_DNA"/>
</dbReference>
<feature type="signal peptide" evidence="1">
    <location>
        <begin position="1"/>
        <end position="38"/>
    </location>
</feature>
<organism evidence="2 3">
    <name type="scientific">Erythrobacter litoralis (strain HTCC2594)</name>
    <dbReference type="NCBI Taxonomy" id="314225"/>
    <lineage>
        <taxon>Bacteria</taxon>
        <taxon>Pseudomonadati</taxon>
        <taxon>Pseudomonadota</taxon>
        <taxon>Alphaproteobacteria</taxon>
        <taxon>Sphingomonadales</taxon>
        <taxon>Erythrobacteraceae</taxon>
        <taxon>Erythrobacter/Porphyrobacter group</taxon>
        <taxon>Erythrobacter</taxon>
    </lineage>
</organism>
<evidence type="ECO:0000256" key="1">
    <source>
        <dbReference type="SAM" id="SignalP"/>
    </source>
</evidence>
<keyword evidence="1" id="KW-0732">Signal</keyword>
<evidence type="ECO:0000313" key="2">
    <source>
        <dbReference type="EMBL" id="ABC62886.1"/>
    </source>
</evidence>
<dbReference type="AlphaFoldDB" id="Q2NBQ5"/>
<feature type="chain" id="PRO_5004213175" evidence="1">
    <location>
        <begin position="39"/>
        <end position="635"/>
    </location>
</feature>
<keyword evidence="3" id="KW-1185">Reference proteome</keyword>
<proteinExistence type="predicted"/>
<dbReference type="HOGENOM" id="CLU_430694_0_0_5"/>
<protein>
    <submittedName>
        <fullName evidence="2">Uncharacterized protein</fullName>
    </submittedName>
</protein>
<gene>
    <name evidence="2" type="ordered locus">ELI_03970</name>
</gene>
<name>Q2NBQ5_ERYLH</name>
<reference evidence="3" key="1">
    <citation type="journal article" date="2009" name="J. Bacteriol.">
        <title>Complete genome sequence of Erythrobacter litoralis HTCC2594.</title>
        <authorList>
            <person name="Oh H.M."/>
            <person name="Giovannoni S.J."/>
            <person name="Ferriera S."/>
            <person name="Johnson J."/>
            <person name="Cho J.C."/>
        </authorList>
    </citation>
    <scope>NUCLEOTIDE SEQUENCE [LARGE SCALE GENOMIC DNA]</scope>
    <source>
        <strain evidence="3">HTCC2594</strain>
    </source>
</reference>
<evidence type="ECO:0000313" key="3">
    <source>
        <dbReference type="Proteomes" id="UP000008808"/>
    </source>
</evidence>